<evidence type="ECO:0000313" key="6">
    <source>
        <dbReference type="EMBL" id="RMB58407.1"/>
    </source>
</evidence>
<evidence type="ECO:0000256" key="3">
    <source>
        <dbReference type="ARBA" id="ARBA00023235"/>
    </source>
</evidence>
<dbReference type="InterPro" id="IPR025532">
    <property type="entry name" value="G6P_1-epimerase"/>
</dbReference>
<dbReference type="InterPro" id="IPR008183">
    <property type="entry name" value="Aldose_1/G6P_1-epimerase"/>
</dbReference>
<dbReference type="PANTHER" id="PTHR11122">
    <property type="entry name" value="APOSPORY-ASSOCIATED PROTEIN C-RELATED"/>
    <property type="match status" value="1"/>
</dbReference>
<protein>
    <recommendedName>
        <fullName evidence="4">Putative glucose-6-phosphate 1-epimerase</fullName>
        <ecNumber evidence="4">5.1.3.15</ecNumber>
    </recommendedName>
</protein>
<evidence type="ECO:0000256" key="1">
    <source>
        <dbReference type="ARBA" id="ARBA00001096"/>
    </source>
</evidence>
<name>A0A3M0G2P4_9ACTN</name>
<evidence type="ECO:0000256" key="2">
    <source>
        <dbReference type="ARBA" id="ARBA00005866"/>
    </source>
</evidence>
<comment type="catalytic activity">
    <reaction evidence="1">
        <text>alpha-D-glucose 6-phosphate = beta-D-glucose 6-phosphate</text>
        <dbReference type="Rhea" id="RHEA:16249"/>
        <dbReference type="ChEBI" id="CHEBI:58225"/>
        <dbReference type="ChEBI" id="CHEBI:58247"/>
        <dbReference type="EC" id="5.1.3.15"/>
    </reaction>
</comment>
<evidence type="ECO:0000313" key="7">
    <source>
        <dbReference type="Proteomes" id="UP000275256"/>
    </source>
</evidence>
<dbReference type="Proteomes" id="UP000275256">
    <property type="component" value="Unassembled WGS sequence"/>
</dbReference>
<dbReference type="InterPro" id="IPR014718">
    <property type="entry name" value="GH-type_carb-bd"/>
</dbReference>
<dbReference type="GO" id="GO:0047938">
    <property type="term" value="F:glucose-6-phosphate 1-epimerase activity"/>
    <property type="evidence" value="ECO:0007669"/>
    <property type="project" value="UniProtKB-UniRule"/>
</dbReference>
<evidence type="ECO:0000256" key="4">
    <source>
        <dbReference type="PIRNR" id="PIRNR016020"/>
    </source>
</evidence>
<dbReference type="Pfam" id="PF01263">
    <property type="entry name" value="Aldose_epim"/>
    <property type="match status" value="1"/>
</dbReference>
<dbReference type="SUPFAM" id="SSF74650">
    <property type="entry name" value="Galactose mutarotase-like"/>
    <property type="match status" value="1"/>
</dbReference>
<organism evidence="6 7">
    <name type="scientific">Tessaracoccus antarcticus</name>
    <dbReference type="NCBI Taxonomy" id="2479848"/>
    <lineage>
        <taxon>Bacteria</taxon>
        <taxon>Bacillati</taxon>
        <taxon>Actinomycetota</taxon>
        <taxon>Actinomycetes</taxon>
        <taxon>Propionibacteriales</taxon>
        <taxon>Propionibacteriaceae</taxon>
        <taxon>Tessaracoccus</taxon>
    </lineage>
</organism>
<dbReference type="GO" id="GO:0005975">
    <property type="term" value="P:carbohydrate metabolic process"/>
    <property type="evidence" value="ECO:0007669"/>
    <property type="project" value="InterPro"/>
</dbReference>
<keyword evidence="3 4" id="KW-0413">Isomerase</keyword>
<feature type="active site" evidence="5">
    <location>
        <position position="157"/>
    </location>
</feature>
<dbReference type="AlphaFoldDB" id="A0A3M0G2P4"/>
<dbReference type="OrthoDB" id="9790727at2"/>
<dbReference type="RefSeq" id="WP_121902444.1">
    <property type="nucleotide sequence ID" value="NZ_REFW01000004.1"/>
</dbReference>
<sequence>MPTPDELATAGLRTTVNSTCRGAALDLGATVTSWQPRGQRDVLFVSREALVGIDDEVHGGIPICAPWFGRGRDDVDVPRPHGLVRWVPWRLVEDTTSDAATTLVWECSGDEVAHLPGADAYPSDIWFRHEAQFGETLHLSFTTGSPSTSFVLDEAFHCYFAVSHISDVVIDGLAGTRYRDYTDGAAWHDADDVLRIHGHTDRIYDAPGNVTITDDDRIIALTPGDAASTIVWNPGPDGARSLTGWAGEEWTQMVCVEVGNVQHRAVTVPAGGSHTLSLDVAVRPLG</sequence>
<dbReference type="PANTHER" id="PTHR11122:SF13">
    <property type="entry name" value="GLUCOSE-6-PHOSPHATE 1-EPIMERASE"/>
    <property type="match status" value="1"/>
</dbReference>
<comment type="similarity">
    <text evidence="2 4">Belongs to the glucose-6-phosphate 1-epimerase family.</text>
</comment>
<keyword evidence="7" id="KW-1185">Reference proteome</keyword>
<reference evidence="6 7" key="1">
    <citation type="submission" date="2018-10" db="EMBL/GenBank/DDBJ databases">
        <title>Tessaracoccus antarcticuss sp. nov., isolated from sediment.</title>
        <authorList>
            <person name="Zhou L.Y."/>
            <person name="Du Z.J."/>
        </authorList>
    </citation>
    <scope>NUCLEOTIDE SEQUENCE [LARGE SCALE GENOMIC DNA]</scope>
    <source>
        <strain evidence="6 7">JDX10</strain>
    </source>
</reference>
<dbReference type="Gene3D" id="2.70.98.10">
    <property type="match status" value="1"/>
</dbReference>
<dbReference type="EC" id="5.1.3.15" evidence="4"/>
<accession>A0A3M0G2P4</accession>
<feature type="active site" evidence="5">
    <location>
        <position position="257"/>
    </location>
</feature>
<proteinExistence type="inferred from homology"/>
<dbReference type="EMBL" id="REFW01000004">
    <property type="protein sequence ID" value="RMB58407.1"/>
    <property type="molecule type" value="Genomic_DNA"/>
</dbReference>
<dbReference type="PIRSF" id="PIRSF016020">
    <property type="entry name" value="PHexose_mutarotase"/>
    <property type="match status" value="1"/>
</dbReference>
<comment type="caution">
    <text evidence="6">The sequence shown here is derived from an EMBL/GenBank/DDBJ whole genome shotgun (WGS) entry which is preliminary data.</text>
</comment>
<gene>
    <name evidence="6" type="ORF">EAX62_14555</name>
</gene>
<evidence type="ECO:0000256" key="5">
    <source>
        <dbReference type="PIRSR" id="PIRSR016020-1"/>
    </source>
</evidence>
<dbReference type="GO" id="GO:0030246">
    <property type="term" value="F:carbohydrate binding"/>
    <property type="evidence" value="ECO:0007669"/>
    <property type="project" value="UniProtKB-UniRule"/>
</dbReference>
<dbReference type="InterPro" id="IPR011013">
    <property type="entry name" value="Gal_mutarotase_sf_dom"/>
</dbReference>